<dbReference type="SUPFAM" id="SSF53474">
    <property type="entry name" value="alpha/beta-Hydrolases"/>
    <property type="match status" value="1"/>
</dbReference>
<accession>T1ATY1</accession>
<dbReference type="EMBL" id="AUZZ01001536">
    <property type="protein sequence ID" value="EQD64056.1"/>
    <property type="molecule type" value="Genomic_DNA"/>
</dbReference>
<dbReference type="Pfam" id="PF00561">
    <property type="entry name" value="Abhydrolase_1"/>
    <property type="match status" value="1"/>
</dbReference>
<dbReference type="InterPro" id="IPR000073">
    <property type="entry name" value="AB_hydrolase_1"/>
</dbReference>
<dbReference type="GO" id="GO:0016020">
    <property type="term" value="C:membrane"/>
    <property type="evidence" value="ECO:0007669"/>
    <property type="project" value="TreeGrafter"/>
</dbReference>
<organism evidence="2">
    <name type="scientific">mine drainage metagenome</name>
    <dbReference type="NCBI Taxonomy" id="410659"/>
    <lineage>
        <taxon>unclassified sequences</taxon>
        <taxon>metagenomes</taxon>
        <taxon>ecological metagenomes</taxon>
    </lineage>
</organism>
<proteinExistence type="predicted"/>
<feature type="non-terminal residue" evidence="2">
    <location>
        <position position="96"/>
    </location>
</feature>
<sequence length="96" mass="9953">MTATAEPLRIALPGLGLDLAAQACGDVHAPPLLALHGWLDNAASFATLAPLLAARHRVIALDLPGHGHSAHLPPAARYDLALYVASVREAAIALRL</sequence>
<dbReference type="InterPro" id="IPR029058">
    <property type="entry name" value="AB_hydrolase_fold"/>
</dbReference>
<name>T1ATY1_9ZZZZ</name>
<dbReference type="PANTHER" id="PTHR43798">
    <property type="entry name" value="MONOACYLGLYCEROL LIPASE"/>
    <property type="match status" value="1"/>
</dbReference>
<gene>
    <name evidence="2" type="ORF">B2A_02204</name>
</gene>
<protein>
    <submittedName>
        <fullName evidence="2">Alpha/beta hydrolase fold protein</fullName>
    </submittedName>
</protein>
<evidence type="ECO:0000313" key="2">
    <source>
        <dbReference type="EMBL" id="EQD64056.1"/>
    </source>
</evidence>
<evidence type="ECO:0000259" key="1">
    <source>
        <dbReference type="Pfam" id="PF00561"/>
    </source>
</evidence>
<reference evidence="2" key="2">
    <citation type="journal article" date="2014" name="ISME J.">
        <title>Microbial stratification in low pH oxic and suboxic macroscopic growths along an acid mine drainage.</title>
        <authorList>
            <person name="Mendez-Garcia C."/>
            <person name="Mesa V."/>
            <person name="Sprenger R.R."/>
            <person name="Richter M."/>
            <person name="Diez M.S."/>
            <person name="Solano J."/>
            <person name="Bargiela R."/>
            <person name="Golyshina O.V."/>
            <person name="Manteca A."/>
            <person name="Ramos J.L."/>
            <person name="Gallego J.R."/>
            <person name="Llorente I."/>
            <person name="Martins Dos Santos V.A."/>
            <person name="Jensen O.N."/>
            <person name="Pelaez A.I."/>
            <person name="Sanchez J."/>
            <person name="Ferrer M."/>
        </authorList>
    </citation>
    <scope>NUCLEOTIDE SEQUENCE</scope>
</reference>
<dbReference type="AlphaFoldDB" id="T1ATY1"/>
<dbReference type="Gene3D" id="3.40.50.1820">
    <property type="entry name" value="alpha/beta hydrolase"/>
    <property type="match status" value="1"/>
</dbReference>
<keyword evidence="2" id="KW-0378">Hydrolase</keyword>
<comment type="caution">
    <text evidence="2">The sequence shown here is derived from an EMBL/GenBank/DDBJ whole genome shotgun (WGS) entry which is preliminary data.</text>
</comment>
<dbReference type="GO" id="GO:0016787">
    <property type="term" value="F:hydrolase activity"/>
    <property type="evidence" value="ECO:0007669"/>
    <property type="project" value="UniProtKB-KW"/>
</dbReference>
<dbReference type="InterPro" id="IPR050266">
    <property type="entry name" value="AB_hydrolase_sf"/>
</dbReference>
<feature type="domain" description="AB hydrolase-1" evidence="1">
    <location>
        <begin position="30"/>
        <end position="87"/>
    </location>
</feature>
<dbReference type="PANTHER" id="PTHR43798:SF33">
    <property type="entry name" value="HYDROLASE, PUTATIVE (AFU_ORTHOLOGUE AFUA_2G14860)-RELATED"/>
    <property type="match status" value="1"/>
</dbReference>
<reference evidence="2" key="1">
    <citation type="submission" date="2013-08" db="EMBL/GenBank/DDBJ databases">
        <authorList>
            <person name="Mendez C."/>
            <person name="Richter M."/>
            <person name="Ferrer M."/>
            <person name="Sanchez J."/>
        </authorList>
    </citation>
    <scope>NUCLEOTIDE SEQUENCE</scope>
</reference>